<dbReference type="PIRSF" id="PIRSF004810">
    <property type="entry name" value="ChrA"/>
    <property type="match status" value="1"/>
</dbReference>
<dbReference type="EMBL" id="JAVDRD010000007">
    <property type="protein sequence ID" value="MDR6512097.1"/>
    <property type="molecule type" value="Genomic_DNA"/>
</dbReference>
<proteinExistence type="inferred from homology"/>
<evidence type="ECO:0000256" key="6">
    <source>
        <dbReference type="ARBA" id="ARBA00023136"/>
    </source>
</evidence>
<keyword evidence="3" id="KW-1003">Cell membrane</keyword>
<evidence type="ECO:0000256" key="4">
    <source>
        <dbReference type="ARBA" id="ARBA00022692"/>
    </source>
</evidence>
<name>A0ABU1MPB7_9SPHN</name>
<comment type="caution">
    <text evidence="8">The sequence shown here is derived from an EMBL/GenBank/DDBJ whole genome shotgun (WGS) entry which is preliminary data.</text>
</comment>
<dbReference type="PANTHER" id="PTHR33567:SF3">
    <property type="entry name" value="CHROMATE ION TRANSPORTER (EUROFUNG)"/>
    <property type="match status" value="1"/>
</dbReference>
<feature type="transmembrane region" description="Helical" evidence="7">
    <location>
        <begin position="279"/>
        <end position="300"/>
    </location>
</feature>
<dbReference type="Proteomes" id="UP001184150">
    <property type="component" value="Unassembled WGS sequence"/>
</dbReference>
<dbReference type="InterPro" id="IPR014047">
    <property type="entry name" value="Chr_Tranpt_l_chain"/>
</dbReference>
<evidence type="ECO:0000313" key="8">
    <source>
        <dbReference type="EMBL" id="MDR6512097.1"/>
    </source>
</evidence>
<evidence type="ECO:0000256" key="1">
    <source>
        <dbReference type="ARBA" id="ARBA00004651"/>
    </source>
</evidence>
<reference evidence="8 9" key="1">
    <citation type="submission" date="2023-07" db="EMBL/GenBank/DDBJ databases">
        <title>Sorghum-associated microbial communities from plants grown in Nebraska, USA.</title>
        <authorList>
            <person name="Schachtman D."/>
        </authorList>
    </citation>
    <scope>NUCLEOTIDE SEQUENCE [LARGE SCALE GENOMIC DNA]</scope>
    <source>
        <strain evidence="8 9">DS1027</strain>
    </source>
</reference>
<evidence type="ECO:0000256" key="5">
    <source>
        <dbReference type="ARBA" id="ARBA00022989"/>
    </source>
</evidence>
<sequence length="436" mass="45994">MNGTSPPPQFNEMVRVAARIGCLSFGGPAGQIALMHRELVEQRKWISQDQYLHALNFCHLLPGPEAQQLAIWIGWKLHGIRGGLAAGLLFVIPGALVILALSIFYASAAGLAWFAAVFLGIKAAVLAIVVQALARVAGQALGTPFRKAVAALAFLALFLFNAPFPLVVIGCGGLGAMVARYRPAWLGLGTAAPLPPHSPRPWAHSLWSIAIGAAAWAAPMIVVLALLGPHHVLWRIGLFFSKLAVVTFGGAYAVLAYMAQQAVGARHWLSAAEMADGLGLAETTPGPLIMVTQFVGYLAAFRAPAPFTPLVAGILGAGLTTWVTFAPCFLWVFALAPWIERLEHARLLKGALALITSAIVGVIANLSAWFALQVLFAVLRPVRIGPLALNVPVLSSFDVRAGLLVVVSAWLILGRKWNVAATLGVAGLGGWLLSLA</sequence>
<feature type="transmembrane region" description="Helical" evidence="7">
    <location>
        <begin position="149"/>
        <end position="178"/>
    </location>
</feature>
<dbReference type="Pfam" id="PF02417">
    <property type="entry name" value="Chromate_transp"/>
    <property type="match status" value="2"/>
</dbReference>
<protein>
    <submittedName>
        <fullName evidence="8">Chromate transporter</fullName>
    </submittedName>
</protein>
<evidence type="ECO:0000256" key="7">
    <source>
        <dbReference type="SAM" id="Phobius"/>
    </source>
</evidence>
<feature type="transmembrane region" description="Helical" evidence="7">
    <location>
        <begin position="351"/>
        <end position="379"/>
    </location>
</feature>
<evidence type="ECO:0000256" key="3">
    <source>
        <dbReference type="ARBA" id="ARBA00022475"/>
    </source>
</evidence>
<gene>
    <name evidence="8" type="ORF">J2792_002980</name>
</gene>
<feature type="transmembrane region" description="Helical" evidence="7">
    <location>
        <begin position="206"/>
        <end position="227"/>
    </location>
</feature>
<feature type="transmembrane region" description="Helical" evidence="7">
    <location>
        <begin position="391"/>
        <end position="413"/>
    </location>
</feature>
<feature type="transmembrane region" description="Helical" evidence="7">
    <location>
        <begin position="84"/>
        <end position="105"/>
    </location>
</feature>
<organism evidence="8 9">
    <name type="scientific">Novosphingobium capsulatum</name>
    <dbReference type="NCBI Taxonomy" id="13688"/>
    <lineage>
        <taxon>Bacteria</taxon>
        <taxon>Pseudomonadati</taxon>
        <taxon>Pseudomonadota</taxon>
        <taxon>Alphaproteobacteria</taxon>
        <taxon>Sphingomonadales</taxon>
        <taxon>Sphingomonadaceae</taxon>
        <taxon>Novosphingobium</taxon>
    </lineage>
</organism>
<keyword evidence="6 7" id="KW-0472">Membrane</keyword>
<keyword evidence="9" id="KW-1185">Reference proteome</keyword>
<dbReference type="RefSeq" id="WP_309805761.1">
    <property type="nucleotide sequence ID" value="NZ_JAVDRD010000007.1"/>
</dbReference>
<feature type="transmembrane region" description="Helical" evidence="7">
    <location>
        <begin position="239"/>
        <end position="259"/>
    </location>
</feature>
<evidence type="ECO:0000313" key="9">
    <source>
        <dbReference type="Proteomes" id="UP001184150"/>
    </source>
</evidence>
<dbReference type="InterPro" id="IPR003370">
    <property type="entry name" value="Chromate_transpt"/>
</dbReference>
<feature type="transmembrane region" description="Helical" evidence="7">
    <location>
        <begin position="419"/>
        <end position="435"/>
    </location>
</feature>
<dbReference type="NCBIfam" id="TIGR00937">
    <property type="entry name" value="2A51"/>
    <property type="match status" value="1"/>
</dbReference>
<feature type="transmembrane region" description="Helical" evidence="7">
    <location>
        <begin position="111"/>
        <end position="137"/>
    </location>
</feature>
<feature type="transmembrane region" description="Helical" evidence="7">
    <location>
        <begin position="312"/>
        <end position="339"/>
    </location>
</feature>
<comment type="subcellular location">
    <subcellularLocation>
        <location evidence="1">Cell membrane</location>
        <topology evidence="1">Multi-pass membrane protein</topology>
    </subcellularLocation>
</comment>
<accession>A0ABU1MPB7</accession>
<comment type="similarity">
    <text evidence="2">Belongs to the chromate ion transporter (CHR) (TC 2.A.51) family.</text>
</comment>
<keyword evidence="5 7" id="KW-1133">Transmembrane helix</keyword>
<dbReference type="PANTHER" id="PTHR33567">
    <property type="entry name" value="CHROMATE ION TRANSPORTER (EUROFUNG)"/>
    <property type="match status" value="1"/>
</dbReference>
<evidence type="ECO:0000256" key="2">
    <source>
        <dbReference type="ARBA" id="ARBA00005262"/>
    </source>
</evidence>
<keyword evidence="4 7" id="KW-0812">Transmembrane</keyword>